<evidence type="ECO:0000313" key="1">
    <source>
        <dbReference type="EMBL" id="EKC36545.1"/>
    </source>
</evidence>
<dbReference type="AlphaFoldDB" id="K1R5S3"/>
<gene>
    <name evidence="1" type="ORF">CGI_10002776</name>
</gene>
<reference evidence="1" key="1">
    <citation type="journal article" date="2012" name="Nature">
        <title>The oyster genome reveals stress adaptation and complexity of shell formation.</title>
        <authorList>
            <person name="Zhang G."/>
            <person name="Fang X."/>
            <person name="Guo X."/>
            <person name="Li L."/>
            <person name="Luo R."/>
            <person name="Xu F."/>
            <person name="Yang P."/>
            <person name="Zhang L."/>
            <person name="Wang X."/>
            <person name="Qi H."/>
            <person name="Xiong Z."/>
            <person name="Que H."/>
            <person name="Xie Y."/>
            <person name="Holland P.W."/>
            <person name="Paps J."/>
            <person name="Zhu Y."/>
            <person name="Wu F."/>
            <person name="Chen Y."/>
            <person name="Wang J."/>
            <person name="Peng C."/>
            <person name="Meng J."/>
            <person name="Yang L."/>
            <person name="Liu J."/>
            <person name="Wen B."/>
            <person name="Zhang N."/>
            <person name="Huang Z."/>
            <person name="Zhu Q."/>
            <person name="Feng Y."/>
            <person name="Mount A."/>
            <person name="Hedgecock D."/>
            <person name="Xu Z."/>
            <person name="Liu Y."/>
            <person name="Domazet-Loso T."/>
            <person name="Du Y."/>
            <person name="Sun X."/>
            <person name="Zhang S."/>
            <person name="Liu B."/>
            <person name="Cheng P."/>
            <person name="Jiang X."/>
            <person name="Li J."/>
            <person name="Fan D."/>
            <person name="Wang W."/>
            <person name="Fu W."/>
            <person name="Wang T."/>
            <person name="Wang B."/>
            <person name="Zhang J."/>
            <person name="Peng Z."/>
            <person name="Li Y."/>
            <person name="Li N."/>
            <person name="Wang J."/>
            <person name="Chen M."/>
            <person name="He Y."/>
            <person name="Tan F."/>
            <person name="Song X."/>
            <person name="Zheng Q."/>
            <person name="Huang R."/>
            <person name="Yang H."/>
            <person name="Du X."/>
            <person name="Chen L."/>
            <person name="Yang M."/>
            <person name="Gaffney P.M."/>
            <person name="Wang S."/>
            <person name="Luo L."/>
            <person name="She Z."/>
            <person name="Ming Y."/>
            <person name="Huang W."/>
            <person name="Zhang S."/>
            <person name="Huang B."/>
            <person name="Zhang Y."/>
            <person name="Qu T."/>
            <person name="Ni P."/>
            <person name="Miao G."/>
            <person name="Wang J."/>
            <person name="Wang Q."/>
            <person name="Steinberg C.E."/>
            <person name="Wang H."/>
            <person name="Li N."/>
            <person name="Qian L."/>
            <person name="Zhang G."/>
            <person name="Li Y."/>
            <person name="Yang H."/>
            <person name="Liu X."/>
            <person name="Wang J."/>
            <person name="Yin Y."/>
            <person name="Wang J."/>
        </authorList>
    </citation>
    <scope>NUCLEOTIDE SEQUENCE [LARGE SCALE GENOMIC DNA]</scope>
    <source>
        <strain evidence="1">05x7-T-G4-1.051#20</strain>
    </source>
</reference>
<organism evidence="1">
    <name type="scientific">Magallana gigas</name>
    <name type="common">Pacific oyster</name>
    <name type="synonym">Crassostrea gigas</name>
    <dbReference type="NCBI Taxonomy" id="29159"/>
    <lineage>
        <taxon>Eukaryota</taxon>
        <taxon>Metazoa</taxon>
        <taxon>Spiralia</taxon>
        <taxon>Lophotrochozoa</taxon>
        <taxon>Mollusca</taxon>
        <taxon>Bivalvia</taxon>
        <taxon>Autobranchia</taxon>
        <taxon>Pteriomorphia</taxon>
        <taxon>Ostreida</taxon>
        <taxon>Ostreoidea</taxon>
        <taxon>Ostreidae</taxon>
        <taxon>Magallana</taxon>
    </lineage>
</organism>
<dbReference type="EMBL" id="JH818016">
    <property type="protein sequence ID" value="EKC36545.1"/>
    <property type="molecule type" value="Genomic_DNA"/>
</dbReference>
<dbReference type="InParanoid" id="K1R5S3"/>
<name>K1R5S3_MAGGI</name>
<sequence>MPGCDIGRCEPVNRGCLLHRGTLSNLYLSAASELRMSSHFSVRNTKTNKDDKWRPREDCHCFFRSDFVLASSDDSALGQPGELLRGYMPTAACLWVRKIDRNEILNLRGSAA</sequence>
<proteinExistence type="predicted"/>
<accession>K1R5S3</accession>
<protein>
    <submittedName>
        <fullName evidence="1">Uncharacterized protein</fullName>
    </submittedName>
</protein>
<dbReference type="HOGENOM" id="CLU_2148272_0_0_1"/>